<protein>
    <submittedName>
        <fullName evidence="1">Uncharacterized protein</fullName>
    </submittedName>
</protein>
<proteinExistence type="predicted"/>
<comment type="caution">
    <text evidence="1">The sequence shown here is derived from an EMBL/GenBank/DDBJ whole genome shotgun (WGS) entry which is preliminary data.</text>
</comment>
<accession>A0A0G0SCU3</accession>
<dbReference type="AlphaFoldDB" id="A0A0G0SCU3"/>
<organism evidence="1 2">
    <name type="scientific">Candidatus Yanofskybacteria bacterium GW2011_GWD2_39_48</name>
    <dbReference type="NCBI Taxonomy" id="1619031"/>
    <lineage>
        <taxon>Bacteria</taxon>
        <taxon>Candidatus Yanofskyibacteriota</taxon>
    </lineage>
</organism>
<gene>
    <name evidence="1" type="ORF">UT53_C0016G0002</name>
</gene>
<dbReference type="Proteomes" id="UP000034764">
    <property type="component" value="Unassembled WGS sequence"/>
</dbReference>
<sequence length="95" mass="10707">MFKGILKSVKNRKAHYEELREVNSRLKIAIEEYLSMVFGNNVIKEKVRYEISIEKNNLLITTSSKAVATEIGLSLGELSRILKKEGLAIGTIRVA</sequence>
<reference evidence="1 2" key="1">
    <citation type="journal article" date="2015" name="Nature">
        <title>rRNA introns, odd ribosomes, and small enigmatic genomes across a large radiation of phyla.</title>
        <authorList>
            <person name="Brown C.T."/>
            <person name="Hug L.A."/>
            <person name="Thomas B.C."/>
            <person name="Sharon I."/>
            <person name="Castelle C.J."/>
            <person name="Singh A."/>
            <person name="Wilkins M.J."/>
            <person name="Williams K.H."/>
            <person name="Banfield J.F."/>
        </authorList>
    </citation>
    <scope>NUCLEOTIDE SEQUENCE [LARGE SCALE GENOMIC DNA]</scope>
</reference>
<name>A0A0G0SCU3_9BACT</name>
<dbReference type="EMBL" id="LBXD01000016">
    <property type="protein sequence ID" value="KKR23502.1"/>
    <property type="molecule type" value="Genomic_DNA"/>
</dbReference>
<evidence type="ECO:0000313" key="2">
    <source>
        <dbReference type="Proteomes" id="UP000034764"/>
    </source>
</evidence>
<evidence type="ECO:0000313" key="1">
    <source>
        <dbReference type="EMBL" id="KKR23502.1"/>
    </source>
</evidence>